<dbReference type="Gene3D" id="3.40.50.1390">
    <property type="entry name" value="Resolvase, N-terminal catalytic domain"/>
    <property type="match status" value="1"/>
</dbReference>
<proteinExistence type="predicted"/>
<gene>
    <name evidence="4" type="ordered locus">MexAM1_META2p1037</name>
</gene>
<reference evidence="4 5" key="1">
    <citation type="journal article" date="2009" name="PLoS ONE">
        <title>Methylobacterium genome sequences: a reference blueprint to investigate microbial metabolism of C1 compounds from natural and industrial sources.</title>
        <authorList>
            <person name="Vuilleumier S."/>
            <person name="Chistoserdova L."/>
            <person name="Lee M.-C."/>
            <person name="Bringel F."/>
            <person name="Lajus A."/>
            <person name="Zhou Y."/>
            <person name="Gourion B."/>
            <person name="Barbe V."/>
            <person name="Chang J."/>
            <person name="Cruveiller S."/>
            <person name="Dossat C."/>
            <person name="Gillett W."/>
            <person name="Gruffaz C."/>
            <person name="Haugen E."/>
            <person name="Hourcade E."/>
            <person name="Levy R."/>
            <person name="Mangenot S."/>
            <person name="Muller E."/>
            <person name="Nadalig T."/>
            <person name="Pagni M."/>
            <person name="Penny C."/>
            <person name="Peyraud R."/>
            <person name="Robinson D.G."/>
            <person name="Roche D."/>
            <person name="Rouy Z."/>
            <person name="Saenampechek C."/>
            <person name="Salvignol G."/>
            <person name="Vallenet D."/>
            <person name="Wu Z."/>
            <person name="Marx C.J."/>
            <person name="Vorholt J.A."/>
            <person name="Olson M.V."/>
            <person name="Kaul R."/>
            <person name="Weissenbach J."/>
            <person name="Medigue C."/>
            <person name="Lidstrom M.E."/>
        </authorList>
    </citation>
    <scope>NUCLEOTIDE SEQUENCE [LARGE SCALE GENOMIC DNA]</scope>
    <source>
        <strain evidence="5">ATCC 14718 / DSM 1338 / JCM 2805 / NCIMB 9133 / AM1</strain>
    </source>
</reference>
<dbReference type="PROSITE" id="PS51737">
    <property type="entry name" value="RECOMBINASE_DNA_BIND"/>
    <property type="match status" value="1"/>
</dbReference>
<dbReference type="PANTHER" id="PTHR30461">
    <property type="entry name" value="DNA-INVERTASE FROM LAMBDOID PROPHAGE"/>
    <property type="match status" value="1"/>
</dbReference>
<dbReference type="GO" id="GO:0000150">
    <property type="term" value="F:DNA strand exchange activity"/>
    <property type="evidence" value="ECO:0007669"/>
    <property type="project" value="InterPro"/>
</dbReference>
<dbReference type="RefSeq" id="WP_003602298.1">
    <property type="nucleotide sequence ID" value="NC_012811.1"/>
</dbReference>
<protein>
    <recommendedName>
        <fullName evidence="3">Recombinase domain-containing protein</fullName>
    </recommendedName>
</protein>
<feature type="domain" description="Recombinase" evidence="3">
    <location>
        <begin position="201"/>
        <end position="335"/>
    </location>
</feature>
<dbReference type="GO" id="GO:0003677">
    <property type="term" value="F:DNA binding"/>
    <property type="evidence" value="ECO:0007669"/>
    <property type="project" value="InterPro"/>
</dbReference>
<dbReference type="HOGENOM" id="CLU_390196_0_0_5"/>
<evidence type="ECO:0000259" key="3">
    <source>
        <dbReference type="PROSITE" id="PS51737"/>
    </source>
</evidence>
<dbReference type="InterPro" id="IPR038109">
    <property type="entry name" value="DNA_bind_recomb_sf"/>
</dbReference>
<evidence type="ECO:0000256" key="1">
    <source>
        <dbReference type="SAM" id="Coils"/>
    </source>
</evidence>
<sequence>MVTRDQAGSRRIQPVDFEELKKNDLLLIEDYIRELAPINKPRNLDDVCVVYGRFSSRSQKDESIDIQNEKAVAYARKHGLTLRPGQHLFADYAVSGDDLIGRHQLDALRRLARAGGFNKLLIKGVDRLSRRQWQSYMLLEEFASLGIEVHITGPQSYGLLDSTSAFIDGFFAMRERQKILSDTKNGLESAAWRGDNVGKIPYGFRKGRTGEMFVDEQQAAVVIRIFDYFAKSVTPQKIARILNSEGIPSPHGKQWAASQIFGNWASGNGMVRNVKYIGIAAYNITQQIKDPITGKRKKTVRPRSEWIMVRKPEWRIVSDDLWRKVMRRLKQIARPRKAEGAVTGAGEPSPLQSAPERRSEKSTLLFHDRYFCRCGSRMYSSFTTSKVRTLYCASAYEHGQCTRRTFTSSGYVEVEILRALRDDLLSDEAVELYRKTYAESLVAARENALRDRDNLAKEIEVLNRRIDRTWTDIVDADQSDPDMKRNYDTYRDQRDKLVAKLRSLRVPGKLPDFGPTAIAGFKQQIEDLILQVPFVERTTEDIELVAALRGIVRRVEIDRPCRSEGYQLVVETSLSGLPGSSSVAEPEARAIETETDEDNAPIHMIRRACPKPTKGRYANAERNERLAVLAARGHHTLSEDDWRTVAYVLIDYNKKDRRLLMDTALFALRTGQGLYTLPAPYNDKALANGVRDMVRKGFWARALKALEEIQSPAVAGLDTSRFADMQRLL</sequence>
<evidence type="ECO:0000256" key="2">
    <source>
        <dbReference type="SAM" id="MobiDB-lite"/>
    </source>
</evidence>
<dbReference type="InterPro" id="IPR011109">
    <property type="entry name" value="DNA_bind_recombinase_dom"/>
</dbReference>
<evidence type="ECO:0000313" key="5">
    <source>
        <dbReference type="Proteomes" id="UP000009081"/>
    </source>
</evidence>
<feature type="coiled-coil region" evidence="1">
    <location>
        <begin position="438"/>
        <end position="465"/>
    </location>
</feature>
<dbReference type="AlphaFoldDB" id="C5B5U0"/>
<dbReference type="OrthoDB" id="7977255at2"/>
<dbReference type="Proteomes" id="UP000009081">
    <property type="component" value="Plasmid megaplasmid"/>
</dbReference>
<keyword evidence="4" id="KW-0614">Plasmid</keyword>
<geneLocation type="plasmid" evidence="4 5">
    <name>megaplasmid</name>
</geneLocation>
<dbReference type="Pfam" id="PF00239">
    <property type="entry name" value="Resolvase"/>
    <property type="match status" value="1"/>
</dbReference>
<keyword evidence="1" id="KW-0175">Coiled coil</keyword>
<dbReference type="InterPro" id="IPR050639">
    <property type="entry name" value="SSR_resolvase"/>
</dbReference>
<dbReference type="KEGG" id="mea:Mex_2p1037"/>
<accession>C5B5U0</accession>
<dbReference type="Gene3D" id="3.90.1750.20">
    <property type="entry name" value="Putative Large Serine Recombinase, Chain B, Domain 2"/>
    <property type="match status" value="1"/>
</dbReference>
<dbReference type="EMBL" id="CP001511">
    <property type="protein sequence ID" value="ACS43822.1"/>
    <property type="molecule type" value="Genomic_DNA"/>
</dbReference>
<dbReference type="SUPFAM" id="SSF53041">
    <property type="entry name" value="Resolvase-like"/>
    <property type="match status" value="1"/>
</dbReference>
<keyword evidence="5" id="KW-1185">Reference proteome</keyword>
<name>C5B5U0_METEA</name>
<dbReference type="SMART" id="SM00857">
    <property type="entry name" value="Resolvase"/>
    <property type="match status" value="1"/>
</dbReference>
<feature type="region of interest" description="Disordered" evidence="2">
    <location>
        <begin position="336"/>
        <end position="360"/>
    </location>
</feature>
<evidence type="ECO:0000313" key="4">
    <source>
        <dbReference type="EMBL" id="ACS43822.1"/>
    </source>
</evidence>
<dbReference type="PANTHER" id="PTHR30461:SF23">
    <property type="entry name" value="DNA RECOMBINASE-RELATED"/>
    <property type="match status" value="1"/>
</dbReference>
<organism evidence="4 5">
    <name type="scientific">Methylorubrum extorquens (strain ATCC 14718 / DSM 1338 / JCM 2805 / NCIMB 9133 / AM1)</name>
    <name type="common">Methylobacterium extorquens</name>
    <dbReference type="NCBI Taxonomy" id="272630"/>
    <lineage>
        <taxon>Bacteria</taxon>
        <taxon>Pseudomonadati</taxon>
        <taxon>Pseudomonadota</taxon>
        <taxon>Alphaproteobacteria</taxon>
        <taxon>Hyphomicrobiales</taxon>
        <taxon>Methylobacteriaceae</taxon>
        <taxon>Methylorubrum</taxon>
    </lineage>
</organism>
<dbReference type="CDD" id="cd00338">
    <property type="entry name" value="Ser_Recombinase"/>
    <property type="match status" value="1"/>
</dbReference>
<dbReference type="Pfam" id="PF07508">
    <property type="entry name" value="Recombinase"/>
    <property type="match status" value="1"/>
</dbReference>
<dbReference type="InterPro" id="IPR006119">
    <property type="entry name" value="Resolv_N"/>
</dbReference>
<dbReference type="InterPro" id="IPR036162">
    <property type="entry name" value="Resolvase-like_N_sf"/>
</dbReference>